<dbReference type="EMBL" id="DS268498">
    <property type="protein sequence ID" value="EFP12217.1"/>
    <property type="molecule type" value="Genomic_DNA"/>
</dbReference>
<keyword evidence="3" id="KW-1185">Reference proteome</keyword>
<dbReference type="PANTHER" id="PTHR21503">
    <property type="entry name" value="F-BOX-CONTAINING HYPOTHETICAL PROTEIN C.ELEGANS"/>
    <property type="match status" value="1"/>
</dbReference>
<proteinExistence type="predicted"/>
<organism evidence="3">
    <name type="scientific">Caenorhabditis remanei</name>
    <name type="common">Caenorhabditis vulgaris</name>
    <dbReference type="NCBI Taxonomy" id="31234"/>
    <lineage>
        <taxon>Eukaryota</taxon>
        <taxon>Metazoa</taxon>
        <taxon>Ecdysozoa</taxon>
        <taxon>Nematoda</taxon>
        <taxon>Chromadorea</taxon>
        <taxon>Rhabditida</taxon>
        <taxon>Rhabditina</taxon>
        <taxon>Rhabditomorpha</taxon>
        <taxon>Rhabditoidea</taxon>
        <taxon>Rhabditidae</taxon>
        <taxon>Peloderinae</taxon>
        <taxon>Caenorhabditis</taxon>
    </lineage>
</organism>
<dbReference type="InParanoid" id="E3MYR1"/>
<dbReference type="InterPro" id="IPR012885">
    <property type="entry name" value="F-box_Sdz-33"/>
</dbReference>
<protein>
    <recommendedName>
        <fullName evidence="1">Sdz-33 F-box domain-containing protein</fullName>
    </recommendedName>
</protein>
<reference evidence="2" key="1">
    <citation type="submission" date="2007-07" db="EMBL/GenBank/DDBJ databases">
        <title>PCAP assembly of the Caenorhabditis remanei genome.</title>
        <authorList>
            <consortium name="The Caenorhabditis remanei Sequencing Consortium"/>
            <person name="Wilson R.K."/>
        </authorList>
    </citation>
    <scope>NUCLEOTIDE SEQUENCE [LARGE SCALE GENOMIC DNA]</scope>
    <source>
        <strain evidence="2">PB4641</strain>
    </source>
</reference>
<evidence type="ECO:0000313" key="2">
    <source>
        <dbReference type="EMBL" id="EFP12217.1"/>
    </source>
</evidence>
<evidence type="ECO:0000259" key="1">
    <source>
        <dbReference type="Pfam" id="PF07735"/>
    </source>
</evidence>
<accession>E3MYR1</accession>
<dbReference type="OMA" id="CRICTIW"/>
<sequence>MYPSNKFWIMSDHMEFLVLWLINLRVWKAIDIKKLGGVKLPTLSCGQFQDVQYKMDGDCLVTYWEDNLTGLIEMGKYAREIFNRDIYQVSIGGEETDDYKRLIEWTMNTQKSIEYFQFENKKTPDEDFDYILDNLKCTHSFFLSAKPSKNYRSAKPLVFNLKEIAICNSFWIKQRDLLGMNCKIITMHNSKLTSEDLNVFLKHWMTGGCSKLKMLHVSVEESISLESVLDGVEFIERGDDVERLYFVDGDRNPDTIRGGFDVKQSNVTGTVFGQNLQNLKRFWMIVW</sequence>
<gene>
    <name evidence="2" type="ORF">CRE_04159</name>
</gene>
<feature type="domain" description="Sdz-33 F-box" evidence="1">
    <location>
        <begin position="157"/>
        <end position="217"/>
    </location>
</feature>
<dbReference type="AlphaFoldDB" id="E3MYR1"/>
<dbReference type="PANTHER" id="PTHR21503:SF48">
    <property type="entry name" value="F-BOX ASSOCIATED DOMAIN-CONTAINING PROTEIN-RELATED"/>
    <property type="match status" value="1"/>
</dbReference>
<dbReference type="Pfam" id="PF07735">
    <property type="entry name" value="FBA_2"/>
    <property type="match status" value="1"/>
</dbReference>
<evidence type="ECO:0000313" key="3">
    <source>
        <dbReference type="Proteomes" id="UP000008281"/>
    </source>
</evidence>
<name>E3MYR1_CAERE</name>
<dbReference type="HOGENOM" id="CLU_028840_0_2_1"/>
<dbReference type="Proteomes" id="UP000008281">
    <property type="component" value="Unassembled WGS sequence"/>
</dbReference>